<feature type="domain" description="D-isomer specific 2-hydroxyacid dehydrogenase NAD-binding" evidence="1">
    <location>
        <begin position="147"/>
        <end position="228"/>
    </location>
</feature>
<name>A0A926EBM1_9FIRM</name>
<dbReference type="Gene3D" id="3.40.50.720">
    <property type="entry name" value="NAD(P)-binding Rossmann-like Domain"/>
    <property type="match status" value="1"/>
</dbReference>
<evidence type="ECO:0000313" key="3">
    <source>
        <dbReference type="EMBL" id="MBC8570083.1"/>
    </source>
</evidence>
<protein>
    <submittedName>
        <fullName evidence="3">Dipicolinate synthase subunit DpsA</fullName>
    </submittedName>
</protein>
<gene>
    <name evidence="3" type="primary">dpsA</name>
    <name evidence="3" type="ORF">H8709_04495</name>
</gene>
<dbReference type="InterPro" id="IPR006140">
    <property type="entry name" value="D-isomer_DH_NAD-bd"/>
</dbReference>
<dbReference type="NCBIfam" id="NF006162">
    <property type="entry name" value="PRK08306.1"/>
    <property type="match status" value="1"/>
</dbReference>
<proteinExistence type="predicted"/>
<keyword evidence="4" id="KW-1185">Reference proteome</keyword>
<dbReference type="Proteomes" id="UP000660861">
    <property type="component" value="Unassembled WGS sequence"/>
</dbReference>
<accession>A0A926EBM1</accession>
<evidence type="ECO:0000313" key="4">
    <source>
        <dbReference type="Proteomes" id="UP000660861"/>
    </source>
</evidence>
<comment type="caution">
    <text evidence="3">The sequence shown here is derived from an EMBL/GenBank/DDBJ whole genome shotgun (WGS) entry which is preliminary data.</text>
</comment>
<dbReference type="Pfam" id="PF02826">
    <property type="entry name" value="2-Hacid_dh_C"/>
    <property type="match status" value="1"/>
</dbReference>
<feature type="domain" description="Dipicolinate synthase subunit A N-terminal" evidence="2">
    <location>
        <begin position="7"/>
        <end position="121"/>
    </location>
</feature>
<sequence>MKEMKTITVVGGDLRQVYLAQAFVQSGYTVYAVGFDAGVELPEGIIAADRADIALLLCDAVVFPLPMTLDGKTVNTPLSEHTLELTQCAKMLPAECLVFGGRVDENTQAVFERTGHPVEDYFKREEFAVHNAQATAEGAVEIILRELPTTIYGRNILVTGFGRISKALVRILTAMGAKVTVSARKYGDLAWAEIYGCEGVHISDLGLVIGKQDVVVNTVPAVVLPRKMLSRLDPGCLVVDLASKPGGVDFDTAKQLGLKTIWALSLPGKAAPVTAGEIIKNTIVNMIAERRETDGKD</sequence>
<dbReference type="InterPro" id="IPR036291">
    <property type="entry name" value="NAD(P)-bd_dom_sf"/>
</dbReference>
<dbReference type="GO" id="GO:0051287">
    <property type="term" value="F:NAD binding"/>
    <property type="evidence" value="ECO:0007669"/>
    <property type="project" value="InterPro"/>
</dbReference>
<dbReference type="Pfam" id="PF16924">
    <property type="entry name" value="DpaA_N"/>
    <property type="match status" value="1"/>
</dbReference>
<evidence type="ECO:0000259" key="2">
    <source>
        <dbReference type="Pfam" id="PF16924"/>
    </source>
</evidence>
<reference evidence="3" key="1">
    <citation type="submission" date="2020-08" db="EMBL/GenBank/DDBJ databases">
        <title>Genome public.</title>
        <authorList>
            <person name="Liu C."/>
            <person name="Sun Q."/>
        </authorList>
    </citation>
    <scope>NUCLEOTIDE SEQUENCE</scope>
    <source>
        <strain evidence="3">NSJ-54</strain>
    </source>
</reference>
<dbReference type="SUPFAM" id="SSF51735">
    <property type="entry name" value="NAD(P)-binding Rossmann-fold domains"/>
    <property type="match status" value="1"/>
</dbReference>
<dbReference type="AlphaFoldDB" id="A0A926EBM1"/>
<organism evidence="3 4">
    <name type="scientific">Zongyangia hominis</name>
    <dbReference type="NCBI Taxonomy" id="2763677"/>
    <lineage>
        <taxon>Bacteria</taxon>
        <taxon>Bacillati</taxon>
        <taxon>Bacillota</taxon>
        <taxon>Clostridia</taxon>
        <taxon>Eubacteriales</taxon>
        <taxon>Oscillospiraceae</taxon>
        <taxon>Zongyangia</taxon>
    </lineage>
</organism>
<evidence type="ECO:0000259" key="1">
    <source>
        <dbReference type="Pfam" id="PF02826"/>
    </source>
</evidence>
<dbReference type="InterPro" id="IPR031629">
    <property type="entry name" value="DpaA_N"/>
</dbReference>
<dbReference type="EMBL" id="JACRTC010000002">
    <property type="protein sequence ID" value="MBC8570083.1"/>
    <property type="molecule type" value="Genomic_DNA"/>
</dbReference>